<dbReference type="Proteomes" id="UP000807025">
    <property type="component" value="Unassembled WGS sequence"/>
</dbReference>
<evidence type="ECO:0000313" key="3">
    <source>
        <dbReference type="Proteomes" id="UP000807025"/>
    </source>
</evidence>
<dbReference type="OrthoDB" id="2940333at2759"/>
<accession>A0A9P6DGX4</accession>
<name>A0A9P6DGX4_PLEER</name>
<feature type="transmembrane region" description="Helical" evidence="1">
    <location>
        <begin position="9"/>
        <end position="30"/>
    </location>
</feature>
<keyword evidence="1" id="KW-0812">Transmembrane</keyword>
<dbReference type="EMBL" id="MU154559">
    <property type="protein sequence ID" value="KAF9495715.1"/>
    <property type="molecule type" value="Genomic_DNA"/>
</dbReference>
<keyword evidence="3" id="KW-1185">Reference proteome</keyword>
<organism evidence="2 3">
    <name type="scientific">Pleurotus eryngii</name>
    <name type="common">Boletus of the steppes</name>
    <dbReference type="NCBI Taxonomy" id="5323"/>
    <lineage>
        <taxon>Eukaryota</taxon>
        <taxon>Fungi</taxon>
        <taxon>Dikarya</taxon>
        <taxon>Basidiomycota</taxon>
        <taxon>Agaricomycotina</taxon>
        <taxon>Agaricomycetes</taxon>
        <taxon>Agaricomycetidae</taxon>
        <taxon>Agaricales</taxon>
        <taxon>Pleurotineae</taxon>
        <taxon>Pleurotaceae</taxon>
        <taxon>Pleurotus</taxon>
    </lineage>
</organism>
<feature type="transmembrane region" description="Helical" evidence="1">
    <location>
        <begin position="42"/>
        <end position="62"/>
    </location>
</feature>
<dbReference type="AlphaFoldDB" id="A0A9P6DGX4"/>
<evidence type="ECO:0000313" key="2">
    <source>
        <dbReference type="EMBL" id="KAF9495715.1"/>
    </source>
</evidence>
<sequence>MWRLKRVRAVLLFFIARYGGFSSAMISFFPVNVGMGNVRTCFRLLAIVALDAVLAVRAWAIWERRKSILSLLLSTALRYILVARVMSLFLLDVCRYIESGLPYAHHCWMPCGKTVSHTSFSCLANSKLRRSFIVLIRCYELVNIGLVYQIPQLRSGGLQLQTCLHSMVASRIIMSIGASSSGPTDIENSRFNLEPIEFSSSTTRL</sequence>
<gene>
    <name evidence="2" type="ORF">BDN71DRAFT_826047</name>
</gene>
<keyword evidence="1" id="KW-0472">Membrane</keyword>
<comment type="caution">
    <text evidence="2">The sequence shown here is derived from an EMBL/GenBank/DDBJ whole genome shotgun (WGS) entry which is preliminary data.</text>
</comment>
<protein>
    <submittedName>
        <fullName evidence="2">Uncharacterized protein</fullName>
    </submittedName>
</protein>
<proteinExistence type="predicted"/>
<reference evidence="2" key="1">
    <citation type="submission" date="2020-11" db="EMBL/GenBank/DDBJ databases">
        <authorList>
            <consortium name="DOE Joint Genome Institute"/>
            <person name="Ahrendt S."/>
            <person name="Riley R."/>
            <person name="Andreopoulos W."/>
            <person name="Labutti K."/>
            <person name="Pangilinan J."/>
            <person name="Ruiz-Duenas F.J."/>
            <person name="Barrasa J.M."/>
            <person name="Sanchez-Garcia M."/>
            <person name="Camarero S."/>
            <person name="Miyauchi S."/>
            <person name="Serrano A."/>
            <person name="Linde D."/>
            <person name="Babiker R."/>
            <person name="Drula E."/>
            <person name="Ayuso-Fernandez I."/>
            <person name="Pacheco R."/>
            <person name="Padilla G."/>
            <person name="Ferreira P."/>
            <person name="Barriuso J."/>
            <person name="Kellner H."/>
            <person name="Castanera R."/>
            <person name="Alfaro M."/>
            <person name="Ramirez L."/>
            <person name="Pisabarro A.G."/>
            <person name="Kuo A."/>
            <person name="Tritt A."/>
            <person name="Lipzen A."/>
            <person name="He G."/>
            <person name="Yan M."/>
            <person name="Ng V."/>
            <person name="Cullen D."/>
            <person name="Martin F."/>
            <person name="Rosso M.-N."/>
            <person name="Henrissat B."/>
            <person name="Hibbett D."/>
            <person name="Martinez A.T."/>
            <person name="Grigoriev I.V."/>
        </authorList>
    </citation>
    <scope>NUCLEOTIDE SEQUENCE</scope>
    <source>
        <strain evidence="2">ATCC 90797</strain>
    </source>
</reference>
<evidence type="ECO:0000256" key="1">
    <source>
        <dbReference type="SAM" id="Phobius"/>
    </source>
</evidence>
<keyword evidence="1" id="KW-1133">Transmembrane helix</keyword>
<feature type="transmembrane region" description="Helical" evidence="1">
    <location>
        <begin position="69"/>
        <end position="91"/>
    </location>
</feature>